<comment type="caution">
    <text evidence="2">The sequence shown here is derived from an EMBL/GenBank/DDBJ whole genome shotgun (WGS) entry which is preliminary data.</text>
</comment>
<accession>A0ABS5Y7G7</accession>
<evidence type="ECO:0000313" key="3">
    <source>
        <dbReference type="Proteomes" id="UP001196661"/>
    </source>
</evidence>
<dbReference type="Gene3D" id="2.160.20.10">
    <property type="entry name" value="Single-stranded right-handed beta-helix, Pectin lyase-like"/>
    <property type="match status" value="3"/>
</dbReference>
<dbReference type="Proteomes" id="UP001196661">
    <property type="component" value="Unassembled WGS sequence"/>
</dbReference>
<evidence type="ECO:0000313" key="2">
    <source>
        <dbReference type="EMBL" id="MBT9313782.1"/>
    </source>
</evidence>
<feature type="domain" description="Filamentous haemagglutinin FhaB/tRNA nuclease CdiA-like TPS" evidence="1">
    <location>
        <begin position="61"/>
        <end position="174"/>
    </location>
</feature>
<dbReference type="SMART" id="SM00912">
    <property type="entry name" value="Haemagg_act"/>
    <property type="match status" value="1"/>
</dbReference>
<dbReference type="InterPro" id="IPR011050">
    <property type="entry name" value="Pectin_lyase_fold/virulence"/>
</dbReference>
<reference evidence="2 3" key="1">
    <citation type="journal article" date="2021" name="Mar. Drugs">
        <title>Genome Reduction and Secondary Metabolism of the Marine Sponge-Associated Cyanobacterium Leptothoe.</title>
        <authorList>
            <person name="Konstantinou D."/>
            <person name="Popin R.V."/>
            <person name="Fewer D.P."/>
            <person name="Sivonen K."/>
            <person name="Gkelis S."/>
        </authorList>
    </citation>
    <scope>NUCLEOTIDE SEQUENCE [LARGE SCALE GENOMIC DNA]</scope>
    <source>
        <strain evidence="2 3">TAU-MAC 1615</strain>
    </source>
</reference>
<protein>
    <submittedName>
        <fullName evidence="2">Filamentous hemagglutinin N-terminal domain-containing protein</fullName>
    </submittedName>
</protein>
<organism evidence="2 3">
    <name type="scientific">Leptothoe kymatousa TAU-MAC 1615</name>
    <dbReference type="NCBI Taxonomy" id="2364775"/>
    <lineage>
        <taxon>Bacteria</taxon>
        <taxon>Bacillati</taxon>
        <taxon>Cyanobacteriota</taxon>
        <taxon>Cyanophyceae</taxon>
        <taxon>Nodosilineales</taxon>
        <taxon>Cymatolegaceae</taxon>
        <taxon>Leptothoe</taxon>
        <taxon>Leptothoe kymatousa</taxon>
    </lineage>
</organism>
<name>A0ABS5Y7G7_9CYAN</name>
<gene>
    <name evidence="2" type="ORF">IXB28_16345</name>
</gene>
<proteinExistence type="predicted"/>
<dbReference type="InterPro" id="IPR008638">
    <property type="entry name" value="FhaB/CdiA-like_TPS"/>
</dbReference>
<dbReference type="SUPFAM" id="SSF51126">
    <property type="entry name" value="Pectin lyase-like"/>
    <property type="match status" value="3"/>
</dbReference>
<dbReference type="RefSeq" id="WP_215619672.1">
    <property type="nucleotide sequence ID" value="NZ_JADOER010000017.1"/>
</dbReference>
<sequence length="1075" mass="111259">MSQDDGVKNVDIIGITNCHCPMTRSYAYWFQFGLIFAIGQVATVTHASSFGDDVLLAQIIPDDTLGNESSIVIKANETDRIDGGAIRGGNLFHSFQDFNIDTGQTVYFVNPESIETILSRVTGTNGSDIDGLLGVDGTADLFLLNPNGITFGPNAQLDIRGAFTASTAGTVEFTDGSAFSAVNPQGASILTMSVPLGVQFSDQPQGNITSNGNLTVGTEQNLTLFGNTVLISGSLVARNGTVHLLGNRIGLINQATIDVSGANGGGIILIGGDYKGQGKVPNAERTFIDSDVVINADALQIGDGGRVVVWADEAAYFAGNISAQGGPQRGNGGIVEVSGGEYLALEGDVNTQALNGQAGQLLLDPINIIISNTAPSGFTTLAQGDPVLADFFYEATENLEQNSHLTPETLVALLFNNDLVLEATDMIRIVDDVDNSLSDNDLYLIASIIEVDNASLKQSGGGGLTLLATPQIESGFVNIYGGEVTVNSQPLTTLNTGDIRIETNNLTLANGGNINISADGNGASGDAIIFAVDNIVVEGTDSSITSQVNSTSNANSGDILIDTNNLILANGGNINTSTDGNGSSGDVLISAADNIVVEGIGSSITSQVNSTSNANSGDILIDTNNLTLANGGRVRLFIDGNGSSGDVLISAADNIVVEGIGSSITSQLNSTSNSNGGDILIDTNNLILANGGNINTSTDDNGTSGDVRINAADHILVEGIGSSITSQVNSISNSSSGDIFIDTNNLTLVNGGNINTSTDGNGTSGDVRINAADHILVEGIGSGITSQVNSTSDSNGGDILIDTNNLTLANEGNIISSVSSGGIDIFSSLLKLDSGEISVYSTENSTEKGGDINIISNRIIMRRGSLISIESDSDGNINISTNLLFSGFNENNDILANASEGIGGGVFIDEGDDGIWNFNITLEFEPAAQPRENQTNDIRGSSGIAITSTVFVESIEDDFVEFSVDLADPTNQIIRGCNAGNTVINDNSTGDFIITGRGGYPIRPVDITSEETPLDDLGASIVQSEVSSSLTSLPTQKIYSNVLTDAQEAIVTETGDVFLVTERAWQPSISCAVLN</sequence>
<dbReference type="Pfam" id="PF05860">
    <property type="entry name" value="TPS"/>
    <property type="match status" value="1"/>
</dbReference>
<dbReference type="InterPro" id="IPR012334">
    <property type="entry name" value="Pectin_lyas_fold"/>
</dbReference>
<dbReference type="NCBIfam" id="TIGR01901">
    <property type="entry name" value="adhes_NPXG"/>
    <property type="match status" value="1"/>
</dbReference>
<keyword evidence="3" id="KW-1185">Reference proteome</keyword>
<evidence type="ECO:0000259" key="1">
    <source>
        <dbReference type="SMART" id="SM00912"/>
    </source>
</evidence>
<dbReference type="EMBL" id="JADOER010000017">
    <property type="protein sequence ID" value="MBT9313782.1"/>
    <property type="molecule type" value="Genomic_DNA"/>
</dbReference>